<keyword evidence="3" id="KW-1185">Reference proteome</keyword>
<reference evidence="2" key="1">
    <citation type="submission" date="2020-06" db="EMBL/GenBank/DDBJ databases">
        <authorList>
            <consortium name="Plant Systems Biology data submission"/>
        </authorList>
    </citation>
    <scope>NUCLEOTIDE SEQUENCE</scope>
    <source>
        <strain evidence="2">D6</strain>
    </source>
</reference>
<evidence type="ECO:0000313" key="2">
    <source>
        <dbReference type="EMBL" id="CAB9515986.1"/>
    </source>
</evidence>
<name>A0A9N8EB28_9STRA</name>
<gene>
    <name evidence="2" type="ORF">SEMRO_753_G197270.1</name>
</gene>
<dbReference type="AlphaFoldDB" id="A0A9N8EB28"/>
<feature type="region of interest" description="Disordered" evidence="1">
    <location>
        <begin position="282"/>
        <end position="308"/>
    </location>
</feature>
<evidence type="ECO:0000256" key="1">
    <source>
        <dbReference type="SAM" id="MobiDB-lite"/>
    </source>
</evidence>
<proteinExistence type="predicted"/>
<protein>
    <submittedName>
        <fullName evidence="2">Uncharacterized protein</fullName>
    </submittedName>
</protein>
<organism evidence="2 3">
    <name type="scientific">Seminavis robusta</name>
    <dbReference type="NCBI Taxonomy" id="568900"/>
    <lineage>
        <taxon>Eukaryota</taxon>
        <taxon>Sar</taxon>
        <taxon>Stramenopiles</taxon>
        <taxon>Ochrophyta</taxon>
        <taxon>Bacillariophyta</taxon>
        <taxon>Bacillariophyceae</taxon>
        <taxon>Bacillariophycidae</taxon>
        <taxon>Naviculales</taxon>
        <taxon>Naviculaceae</taxon>
        <taxon>Seminavis</taxon>
    </lineage>
</organism>
<sequence>MVRRILDLVRLFVDLPSINYDGYIIDWFAFLTSPFHQAPGFSAEQISALAAFAQEEMDNRTKHKPMSEASAPFAKSILAGNGIRTATEDPIREAGSLADPPKFSWEVLDLGGQVWNKSEHASTPVVVEWFNQHLLAGEEKYGLKVVTGAVLPKAKGNRKSAAGKGDIAIGKLENMEHGETFTFVNGLVELKMDRSLIKTGQNLLELFALSMTSKLETGLALLAANCDKTWQIFHFSESGVITHRFYNHGGKAWEDFMKLIKSAEQRQLQNIPAALLAAIKEDDKGEEDEQDLGGFDIPAHGKKAPSIG</sequence>
<dbReference type="EMBL" id="CAICTM010000752">
    <property type="protein sequence ID" value="CAB9515986.1"/>
    <property type="molecule type" value="Genomic_DNA"/>
</dbReference>
<evidence type="ECO:0000313" key="3">
    <source>
        <dbReference type="Proteomes" id="UP001153069"/>
    </source>
</evidence>
<comment type="caution">
    <text evidence="2">The sequence shown here is derived from an EMBL/GenBank/DDBJ whole genome shotgun (WGS) entry which is preliminary data.</text>
</comment>
<dbReference type="Proteomes" id="UP001153069">
    <property type="component" value="Unassembled WGS sequence"/>
</dbReference>
<accession>A0A9N8EB28</accession>